<proteinExistence type="predicted"/>
<sequence>MRLVVKVAIVGVAAYATYRAVRWVAPDGVGAFVAQVRAGASEREAQLREALGLDATDPHADDPGWQPRHGHGAAPAARGRLTPDEAKALLDDPGR</sequence>
<feature type="compositionally biased region" description="Basic and acidic residues" evidence="1">
    <location>
        <begin position="81"/>
        <end position="95"/>
    </location>
</feature>
<keyword evidence="3" id="KW-1185">Reference proteome</keyword>
<reference evidence="2 3" key="1">
    <citation type="journal article" date="2013" name="ISME J.">
        <title>A metabolic model for members of the genus Tetrasphaera involved in enhanced biological phosphorus removal.</title>
        <authorList>
            <person name="Kristiansen R."/>
            <person name="Nguyen H.T.T."/>
            <person name="Saunders A.M."/>
            <person name="Nielsen J.L."/>
            <person name="Wimmer R."/>
            <person name="Le V.Q."/>
            <person name="McIlroy S.J."/>
            <person name="Petrovski S."/>
            <person name="Seviour R.J."/>
            <person name="Calteau A."/>
            <person name="Nielsen K.L."/>
            <person name="Nielsen P.H."/>
        </authorList>
    </citation>
    <scope>NUCLEOTIDE SEQUENCE [LARGE SCALE GENOMIC DNA]</scope>
    <source>
        <strain evidence="2 3">T1-X7</strain>
    </source>
</reference>
<name>A0A077M7B6_9MICO</name>
<dbReference type="AlphaFoldDB" id="A0A077M7B6"/>
<evidence type="ECO:0000256" key="1">
    <source>
        <dbReference type="SAM" id="MobiDB-lite"/>
    </source>
</evidence>
<dbReference type="EMBL" id="CAJB01000400">
    <property type="protein sequence ID" value="CCH79950.1"/>
    <property type="molecule type" value="Genomic_DNA"/>
</dbReference>
<dbReference type="Proteomes" id="UP000035721">
    <property type="component" value="Unassembled WGS sequence"/>
</dbReference>
<dbReference type="RefSeq" id="WP_048551937.1">
    <property type="nucleotide sequence ID" value="NZ_HF570958.1"/>
</dbReference>
<organism evidence="2 3">
    <name type="scientific">Nostocoides japonicum T1-X7</name>
    <dbReference type="NCBI Taxonomy" id="1194083"/>
    <lineage>
        <taxon>Bacteria</taxon>
        <taxon>Bacillati</taxon>
        <taxon>Actinomycetota</taxon>
        <taxon>Actinomycetes</taxon>
        <taxon>Micrococcales</taxon>
        <taxon>Intrasporangiaceae</taxon>
        <taxon>Nostocoides</taxon>
    </lineage>
</organism>
<comment type="caution">
    <text evidence="2">The sequence shown here is derived from an EMBL/GenBank/DDBJ whole genome shotgun (WGS) entry which is preliminary data.</text>
</comment>
<feature type="region of interest" description="Disordered" evidence="1">
    <location>
        <begin position="52"/>
        <end position="95"/>
    </location>
</feature>
<dbReference type="STRING" id="1194083.BN12_670002"/>
<protein>
    <submittedName>
        <fullName evidence="2">Uncharacterized protein</fullName>
    </submittedName>
</protein>
<evidence type="ECO:0000313" key="3">
    <source>
        <dbReference type="Proteomes" id="UP000035721"/>
    </source>
</evidence>
<accession>A0A077M7B6</accession>
<evidence type="ECO:0000313" key="2">
    <source>
        <dbReference type="EMBL" id="CCH79950.1"/>
    </source>
</evidence>
<gene>
    <name evidence="2" type="ORF">BN12_670002</name>
</gene>
<dbReference type="OrthoDB" id="4952314at2"/>